<feature type="domain" description="M23ase beta-sheet core" evidence="2">
    <location>
        <begin position="232"/>
        <end position="322"/>
    </location>
</feature>
<feature type="region of interest" description="Disordered" evidence="1">
    <location>
        <begin position="1"/>
        <end position="21"/>
    </location>
</feature>
<evidence type="ECO:0000259" key="2">
    <source>
        <dbReference type="Pfam" id="PF01551"/>
    </source>
</evidence>
<name>A0ABN3DI52_9ACTN</name>
<accession>A0ABN3DI52</accession>
<evidence type="ECO:0000313" key="3">
    <source>
        <dbReference type="EMBL" id="GAA2231727.1"/>
    </source>
</evidence>
<dbReference type="EMBL" id="BAAATR010000003">
    <property type="protein sequence ID" value="GAA2231727.1"/>
    <property type="molecule type" value="Genomic_DNA"/>
</dbReference>
<evidence type="ECO:0000313" key="4">
    <source>
        <dbReference type="Proteomes" id="UP001500305"/>
    </source>
</evidence>
<protein>
    <recommendedName>
        <fullName evidence="2">M23ase beta-sheet core domain-containing protein</fullName>
    </recommendedName>
</protein>
<dbReference type="InterPro" id="IPR050570">
    <property type="entry name" value="Cell_wall_metabolism_enzyme"/>
</dbReference>
<keyword evidence="4" id="KW-1185">Reference proteome</keyword>
<reference evidence="3 4" key="1">
    <citation type="journal article" date="2019" name="Int. J. Syst. Evol. Microbiol.">
        <title>The Global Catalogue of Microorganisms (GCM) 10K type strain sequencing project: providing services to taxonomists for standard genome sequencing and annotation.</title>
        <authorList>
            <consortium name="The Broad Institute Genomics Platform"/>
            <consortium name="The Broad Institute Genome Sequencing Center for Infectious Disease"/>
            <person name="Wu L."/>
            <person name="Ma J."/>
        </authorList>
    </citation>
    <scope>NUCLEOTIDE SEQUENCE [LARGE SCALE GENOMIC DNA]</scope>
    <source>
        <strain evidence="3 4">JCM 7356</strain>
    </source>
</reference>
<dbReference type="Gene3D" id="2.70.70.10">
    <property type="entry name" value="Glucose Permease (Domain IIA)"/>
    <property type="match status" value="1"/>
</dbReference>
<dbReference type="InterPro" id="IPR011055">
    <property type="entry name" value="Dup_hybrid_motif"/>
</dbReference>
<dbReference type="Proteomes" id="UP001500305">
    <property type="component" value="Unassembled WGS sequence"/>
</dbReference>
<dbReference type="CDD" id="cd12797">
    <property type="entry name" value="M23_peptidase"/>
    <property type="match status" value="1"/>
</dbReference>
<dbReference type="SUPFAM" id="SSF51261">
    <property type="entry name" value="Duplicated hybrid motif"/>
    <property type="match status" value="1"/>
</dbReference>
<gene>
    <name evidence="3" type="ORF">GCM10010430_10070</name>
</gene>
<comment type="caution">
    <text evidence="3">The sequence shown here is derived from an EMBL/GenBank/DDBJ whole genome shotgun (WGS) entry which is preliminary data.</text>
</comment>
<dbReference type="PANTHER" id="PTHR21666:SF270">
    <property type="entry name" value="MUREIN HYDROLASE ACTIVATOR ENVC"/>
    <property type="match status" value="1"/>
</dbReference>
<proteinExistence type="predicted"/>
<dbReference type="Pfam" id="PF01551">
    <property type="entry name" value="Peptidase_M23"/>
    <property type="match status" value="1"/>
</dbReference>
<sequence length="341" mass="35123">MPSAALRRAFPSPRCHDPMPSRHTARRLLAEAISTGSATATVGARKLADAIGTGRTGAAIGAARLARAAESGRAGTVTGARRLYRAADARTPDRLRPAVRWVQQNRTTTAWSGTLVVAFGALLLPSYASAHTVHPTTPGDSAFTSVSAPFHQPALVQVAQPTPYQLPRSVDSQRSVTVAANLAPGTAPAAGAAAQPAPGSVLTPGSAWSAPVPGALISNPYGKPNRAYAAGYHTGVDFAVNSGTPLLSVGHATVVSAKWDGAYGKEVVLRLPDGHFAQYAHMSSLEVSAGQTVSAGQEIGRSGTTGNSTGPHLHFEIRSANRYAAVIDPIAYLSARGVSDF</sequence>
<dbReference type="InterPro" id="IPR016047">
    <property type="entry name" value="M23ase_b-sheet_dom"/>
</dbReference>
<dbReference type="PANTHER" id="PTHR21666">
    <property type="entry name" value="PEPTIDASE-RELATED"/>
    <property type="match status" value="1"/>
</dbReference>
<evidence type="ECO:0000256" key="1">
    <source>
        <dbReference type="SAM" id="MobiDB-lite"/>
    </source>
</evidence>
<organism evidence="3 4">
    <name type="scientific">Kitasatospora cystarginea</name>
    <dbReference type="NCBI Taxonomy" id="58350"/>
    <lineage>
        <taxon>Bacteria</taxon>
        <taxon>Bacillati</taxon>
        <taxon>Actinomycetota</taxon>
        <taxon>Actinomycetes</taxon>
        <taxon>Kitasatosporales</taxon>
        <taxon>Streptomycetaceae</taxon>
        <taxon>Kitasatospora</taxon>
    </lineage>
</organism>